<dbReference type="Gene3D" id="3.40.50.1100">
    <property type="match status" value="2"/>
</dbReference>
<feature type="domain" description="Tryptophan synthase beta chain-like PALP" evidence="3">
    <location>
        <begin position="40"/>
        <end position="360"/>
    </location>
</feature>
<dbReference type="SUPFAM" id="SSF53686">
    <property type="entry name" value="Tryptophan synthase beta subunit-like PLP-dependent enzymes"/>
    <property type="match status" value="1"/>
</dbReference>
<name>A0ABT3QCU2_9PROT</name>
<dbReference type="Pfam" id="PF00291">
    <property type="entry name" value="PALP"/>
    <property type="match status" value="1"/>
</dbReference>
<keyword evidence="2" id="KW-0663">Pyridoxal phosphate</keyword>
<dbReference type="NCBIfam" id="NF006058">
    <property type="entry name" value="PRK08206.1"/>
    <property type="match status" value="1"/>
</dbReference>
<dbReference type="EMBL" id="JAPIUZ010000001">
    <property type="protein sequence ID" value="MCX2563112.1"/>
    <property type="molecule type" value="Genomic_DNA"/>
</dbReference>
<comment type="cofactor">
    <cofactor evidence="1">
        <name>pyridoxal 5'-phosphate</name>
        <dbReference type="ChEBI" id="CHEBI:597326"/>
    </cofactor>
</comment>
<dbReference type="InterPro" id="IPR001926">
    <property type="entry name" value="TrpB-like_PALP"/>
</dbReference>
<organism evidence="4 5">
    <name type="scientific">Acetobacter thailandicus</name>
    <dbReference type="NCBI Taxonomy" id="1502842"/>
    <lineage>
        <taxon>Bacteria</taxon>
        <taxon>Pseudomonadati</taxon>
        <taxon>Pseudomonadota</taxon>
        <taxon>Alphaproteobacteria</taxon>
        <taxon>Acetobacterales</taxon>
        <taxon>Acetobacteraceae</taxon>
        <taxon>Acetobacter</taxon>
    </lineage>
</organism>
<evidence type="ECO:0000259" key="3">
    <source>
        <dbReference type="Pfam" id="PF00291"/>
    </source>
</evidence>
<dbReference type="PANTHER" id="PTHR42937:SF1">
    <property type="entry name" value="DIAMINOPROPIONATE AMMONIA-LYASE"/>
    <property type="match status" value="1"/>
</dbReference>
<protein>
    <submittedName>
        <fullName evidence="4">Diaminopropionate ammonia-lyase</fullName>
        <ecNumber evidence="4">4.3.1.15</ecNumber>
    </submittedName>
</protein>
<dbReference type="EC" id="4.3.1.15" evidence="4"/>
<keyword evidence="5" id="KW-1185">Reference proteome</keyword>
<dbReference type="RefSeq" id="WP_173560094.1">
    <property type="nucleotide sequence ID" value="NZ_JAPIUZ010000001.1"/>
</dbReference>
<keyword evidence="4" id="KW-0456">Lyase</keyword>
<dbReference type="InterPro" id="IPR010081">
    <property type="entry name" value="DiNH2opropionate_NH3_lyase"/>
</dbReference>
<sequence>MIADYYISSPGRADHTDIAPLFPAGTQAVAESLNIISAWPGYKFTSLLNLSGAAKHIGVAEVYYKQEAERFGLNSFKALGGAYAVCRVLMQAIASKTGTFPPVSDILEGKYKNITEQIVVCCATDGNHGRSVAWGAQKLGCRSVIYIHETVSENRGKAIAAFGAEVIRTKGNYDDAVRYAGQQAEQNGWTVVSDTSYEGYTEIPGWIMQGYGVIAAETIEQLNGIRPTHVFLQAGVGGFAAAILSYLADYYGAEAPHVIITEPSEAACILKSARAGHYESVTGELDTIMAGLACGEPSGIALPELLAGSSAFVAITDESVKEAMRGLARGYNGDAPITVGESGVAGFATLLTIMAEQSEAAEKLRQALTLGPDSRVLLIGTEGDTDPDLYRHIISGADHG</sequence>
<proteinExistence type="predicted"/>
<comment type="caution">
    <text evidence="4">The sequence shown here is derived from an EMBL/GenBank/DDBJ whole genome shotgun (WGS) entry which is preliminary data.</text>
</comment>
<evidence type="ECO:0000313" key="4">
    <source>
        <dbReference type="EMBL" id="MCX2563112.1"/>
    </source>
</evidence>
<dbReference type="NCBIfam" id="TIGR01747">
    <property type="entry name" value="diampropi_NH3ly"/>
    <property type="match status" value="1"/>
</dbReference>
<dbReference type="InterPro" id="IPR036052">
    <property type="entry name" value="TrpB-like_PALP_sf"/>
</dbReference>
<accession>A0ABT3QCU2</accession>
<dbReference type="CDD" id="cd00640">
    <property type="entry name" value="Trp-synth-beta_II"/>
    <property type="match status" value="1"/>
</dbReference>
<dbReference type="PANTHER" id="PTHR42937">
    <property type="match status" value="1"/>
</dbReference>
<dbReference type="Proteomes" id="UP001301152">
    <property type="component" value="Unassembled WGS sequence"/>
</dbReference>
<evidence type="ECO:0000256" key="1">
    <source>
        <dbReference type="ARBA" id="ARBA00001933"/>
    </source>
</evidence>
<dbReference type="GO" id="GO:0008838">
    <property type="term" value="F:diaminopropionate ammonia-lyase activity"/>
    <property type="evidence" value="ECO:0007669"/>
    <property type="project" value="UniProtKB-EC"/>
</dbReference>
<evidence type="ECO:0000256" key="2">
    <source>
        <dbReference type="ARBA" id="ARBA00022898"/>
    </source>
</evidence>
<gene>
    <name evidence="4" type="ORF">OQ497_03940</name>
</gene>
<evidence type="ECO:0000313" key="5">
    <source>
        <dbReference type="Proteomes" id="UP001301152"/>
    </source>
</evidence>
<reference evidence="4 5" key="1">
    <citation type="submission" date="2022-11" db="EMBL/GenBank/DDBJ databases">
        <title>Genome sequencing of Acetobacter type strain.</title>
        <authorList>
            <person name="Heo J."/>
            <person name="Lee D."/>
            <person name="Han B.-H."/>
            <person name="Hong S.-B."/>
            <person name="Kwon S.-W."/>
        </authorList>
    </citation>
    <scope>NUCLEOTIDE SEQUENCE [LARGE SCALE GENOMIC DNA]</scope>
    <source>
        <strain evidence="4 5">KACC 21253</strain>
    </source>
</reference>